<evidence type="ECO:0000313" key="3">
    <source>
        <dbReference type="Proteomes" id="UP001061302"/>
    </source>
</evidence>
<accession>A0ABY6DM69</accession>
<reference evidence="2" key="1">
    <citation type="submission" date="2022-10" db="EMBL/GenBank/DDBJ databases">
        <title>Chitiniphilus purpureus sp. nov., a novel chitin-degrading bacterium isolated from crawfish pond sediment.</title>
        <authorList>
            <person name="Li K."/>
        </authorList>
    </citation>
    <scope>NUCLEOTIDE SEQUENCE</scope>
    <source>
        <strain evidence="2">CD1</strain>
    </source>
</reference>
<organism evidence="2 3">
    <name type="scientific">Chitiniphilus purpureus</name>
    <dbReference type="NCBI Taxonomy" id="2981137"/>
    <lineage>
        <taxon>Bacteria</taxon>
        <taxon>Pseudomonadati</taxon>
        <taxon>Pseudomonadota</taxon>
        <taxon>Betaproteobacteria</taxon>
        <taxon>Neisseriales</taxon>
        <taxon>Chitinibacteraceae</taxon>
        <taxon>Chitiniphilus</taxon>
    </lineage>
</organism>
<keyword evidence="3" id="KW-1185">Reference proteome</keyword>
<feature type="domain" description="Probable zinc-binding" evidence="1">
    <location>
        <begin position="138"/>
        <end position="184"/>
    </location>
</feature>
<dbReference type="EMBL" id="CP106753">
    <property type="protein sequence ID" value="UXY15465.1"/>
    <property type="molecule type" value="Genomic_DNA"/>
</dbReference>
<dbReference type="Proteomes" id="UP001061302">
    <property type="component" value="Chromosome"/>
</dbReference>
<evidence type="ECO:0000259" key="1">
    <source>
        <dbReference type="Pfam" id="PF13451"/>
    </source>
</evidence>
<evidence type="ECO:0000313" key="2">
    <source>
        <dbReference type="EMBL" id="UXY15465.1"/>
    </source>
</evidence>
<sequence length="195" mass="21468">MRRPHHARALPRDVEKAFADNILLIYGLARTPLACLSLKVGQAAATRPRLDGSPASAAKASLAPNRAEASWRGMMQSGKQKRAVIVARRKVRRDKVHSSVPPAGRSRPTGTIAVEVARLAPHNSYGAPAFVECGHYTDLAFTCRDCGANQVWTAEQQQWWYETAKGYVYSTAIRCLGCRQARRRALAGTIKESRQ</sequence>
<dbReference type="Pfam" id="PF13451">
    <property type="entry name" value="zf_Tbcl"/>
    <property type="match status" value="1"/>
</dbReference>
<dbReference type="InterPro" id="IPR025306">
    <property type="entry name" value="Zn-bnd_dom_prob"/>
</dbReference>
<proteinExistence type="predicted"/>
<gene>
    <name evidence="2" type="ORF">N8I74_00165</name>
</gene>
<dbReference type="RefSeq" id="WP_263124875.1">
    <property type="nucleotide sequence ID" value="NZ_CP106753.1"/>
</dbReference>
<protein>
    <submittedName>
        <fullName evidence="2">Zinc-ribbon domain-containing protein</fullName>
    </submittedName>
</protein>
<name>A0ABY6DM69_9NEIS</name>